<evidence type="ECO:0000313" key="2">
    <source>
        <dbReference type="EMBL" id="KAK3361968.1"/>
    </source>
</evidence>
<dbReference type="Proteomes" id="UP001287356">
    <property type="component" value="Unassembled WGS sequence"/>
</dbReference>
<comment type="caution">
    <text evidence="2">The sequence shown here is derived from an EMBL/GenBank/DDBJ whole genome shotgun (WGS) entry which is preliminary data.</text>
</comment>
<proteinExistence type="predicted"/>
<organism evidence="2 3">
    <name type="scientific">Lasiosphaeria ovina</name>
    <dbReference type="NCBI Taxonomy" id="92902"/>
    <lineage>
        <taxon>Eukaryota</taxon>
        <taxon>Fungi</taxon>
        <taxon>Dikarya</taxon>
        <taxon>Ascomycota</taxon>
        <taxon>Pezizomycotina</taxon>
        <taxon>Sordariomycetes</taxon>
        <taxon>Sordariomycetidae</taxon>
        <taxon>Sordariales</taxon>
        <taxon>Lasiosphaeriaceae</taxon>
        <taxon>Lasiosphaeria</taxon>
    </lineage>
</organism>
<evidence type="ECO:0000256" key="1">
    <source>
        <dbReference type="SAM" id="MobiDB-lite"/>
    </source>
</evidence>
<dbReference type="EMBL" id="JAULSN010000010">
    <property type="protein sequence ID" value="KAK3361968.1"/>
    <property type="molecule type" value="Genomic_DNA"/>
</dbReference>
<feature type="region of interest" description="Disordered" evidence="1">
    <location>
        <begin position="1"/>
        <end position="44"/>
    </location>
</feature>
<dbReference type="AlphaFoldDB" id="A0AAE0JUF5"/>
<reference evidence="2" key="1">
    <citation type="journal article" date="2023" name="Mol. Phylogenet. Evol.">
        <title>Genome-scale phylogeny and comparative genomics of the fungal order Sordariales.</title>
        <authorList>
            <person name="Hensen N."/>
            <person name="Bonometti L."/>
            <person name="Westerberg I."/>
            <person name="Brannstrom I.O."/>
            <person name="Guillou S."/>
            <person name="Cros-Aarteil S."/>
            <person name="Calhoun S."/>
            <person name="Haridas S."/>
            <person name="Kuo A."/>
            <person name="Mondo S."/>
            <person name="Pangilinan J."/>
            <person name="Riley R."/>
            <person name="LaButti K."/>
            <person name="Andreopoulos B."/>
            <person name="Lipzen A."/>
            <person name="Chen C."/>
            <person name="Yan M."/>
            <person name="Daum C."/>
            <person name="Ng V."/>
            <person name="Clum A."/>
            <person name="Steindorff A."/>
            <person name="Ohm R.A."/>
            <person name="Martin F."/>
            <person name="Silar P."/>
            <person name="Natvig D.O."/>
            <person name="Lalanne C."/>
            <person name="Gautier V."/>
            <person name="Ament-Velasquez S.L."/>
            <person name="Kruys A."/>
            <person name="Hutchinson M.I."/>
            <person name="Powell A.J."/>
            <person name="Barry K."/>
            <person name="Miller A.N."/>
            <person name="Grigoriev I.V."/>
            <person name="Debuchy R."/>
            <person name="Gladieux P."/>
            <person name="Hiltunen Thoren M."/>
            <person name="Johannesson H."/>
        </authorList>
    </citation>
    <scope>NUCLEOTIDE SEQUENCE</scope>
    <source>
        <strain evidence="2">CBS 958.72</strain>
    </source>
</reference>
<keyword evidence="3" id="KW-1185">Reference proteome</keyword>
<accession>A0AAE0JUF5</accession>
<gene>
    <name evidence="2" type="ORF">B0T24DRAFT_598862</name>
</gene>
<name>A0AAE0JUF5_9PEZI</name>
<feature type="compositionally biased region" description="Basic and acidic residues" evidence="1">
    <location>
        <begin position="12"/>
        <end position="24"/>
    </location>
</feature>
<sequence>MTLQDGWQNVPDHTRSKSKAKSEMSFKTAPSVTDENVDPTPPYEDSVVDFRAPGLPARLNVVSATWGGVNVTEDIRSMVLADETLALDMANIYCVLMPDPVFGVQKTLSVLYQYEGADGELCVLNAPEQGPARMLNIYPTAHKLSATEHIRALARPWTAGPHGEVEILAVLYGPDRIETPSVLNELARFFEGRRGQIRMTNAFFKADPWPNHRKSWTVYFRFLDSKKIQCVTGMEDGALEVPWSRTY</sequence>
<protein>
    <submittedName>
        <fullName evidence="2">Uncharacterized protein</fullName>
    </submittedName>
</protein>
<reference evidence="2" key="2">
    <citation type="submission" date="2023-06" db="EMBL/GenBank/DDBJ databases">
        <authorList>
            <consortium name="Lawrence Berkeley National Laboratory"/>
            <person name="Haridas S."/>
            <person name="Hensen N."/>
            <person name="Bonometti L."/>
            <person name="Westerberg I."/>
            <person name="Brannstrom I.O."/>
            <person name="Guillou S."/>
            <person name="Cros-Aarteil S."/>
            <person name="Calhoun S."/>
            <person name="Kuo A."/>
            <person name="Mondo S."/>
            <person name="Pangilinan J."/>
            <person name="Riley R."/>
            <person name="Labutti K."/>
            <person name="Andreopoulos B."/>
            <person name="Lipzen A."/>
            <person name="Chen C."/>
            <person name="Yanf M."/>
            <person name="Daum C."/>
            <person name="Ng V."/>
            <person name="Clum A."/>
            <person name="Steindorff A."/>
            <person name="Ohm R."/>
            <person name="Martin F."/>
            <person name="Silar P."/>
            <person name="Natvig D."/>
            <person name="Lalanne C."/>
            <person name="Gautier V."/>
            <person name="Ament-Velasquez S.L."/>
            <person name="Kruys A."/>
            <person name="Hutchinson M.I."/>
            <person name="Powell A.J."/>
            <person name="Barry K."/>
            <person name="Miller A.N."/>
            <person name="Grigoriev I.V."/>
            <person name="Debuchy R."/>
            <person name="Gladieux P."/>
            <person name="Thoren M.H."/>
            <person name="Johannesson H."/>
        </authorList>
    </citation>
    <scope>NUCLEOTIDE SEQUENCE</scope>
    <source>
        <strain evidence="2">CBS 958.72</strain>
    </source>
</reference>
<evidence type="ECO:0000313" key="3">
    <source>
        <dbReference type="Proteomes" id="UP001287356"/>
    </source>
</evidence>